<sequence length="92" mass="10476">MLKIEIFPENAHIETRTIPSKDDQPGREIYEQIAYAHLGGKFPVEMKLQLEKGQPAYVAGQYAIHPSSFAVNKYGSLELKRFGFLIEPINQK</sequence>
<evidence type="ECO:0000313" key="6">
    <source>
        <dbReference type="Proteomes" id="UP000198371"/>
    </source>
</evidence>
<dbReference type="EMBL" id="CP022352">
    <property type="protein sequence ID" value="ASK54220.1"/>
    <property type="molecule type" value="Genomic_DNA"/>
</dbReference>
<dbReference type="EMBL" id="CP022352">
    <property type="protein sequence ID" value="ASK53296.1"/>
    <property type="molecule type" value="Genomic_DNA"/>
</dbReference>
<dbReference type="InterPro" id="IPR012340">
    <property type="entry name" value="NA-bd_OB-fold"/>
</dbReference>
<protein>
    <recommendedName>
        <fullName evidence="3">Single-stranded DNA-binding protein</fullName>
    </recommendedName>
</protein>
<dbReference type="KEGG" id="vti:CEQ48_05460"/>
<reference evidence="4 6" key="2">
    <citation type="submission" date="2017-06" db="EMBL/GenBank/DDBJ databases">
        <title>Complete genome sequence of Vibrio sp. 2521-89, a close relative of Vibrio cholerae isolated from lake water in New Mexico, USA.</title>
        <authorList>
            <person name="Liang K."/>
            <person name="Orata F.D."/>
            <person name="Winkjer N.S."/>
            <person name="Tarr C.L."/>
            <person name="Boucher Y."/>
        </authorList>
    </citation>
    <scope>NUCLEOTIDE SEQUENCE [LARGE SCALE GENOMIC DNA]</scope>
    <source>
        <strain evidence="4 6">2521-89</strain>
    </source>
</reference>
<gene>
    <name evidence="4" type="ORF">CEQ48_00020</name>
    <name evidence="5" type="ORF">CEQ48_05460</name>
</gene>
<dbReference type="SUPFAM" id="SSF50249">
    <property type="entry name" value="Nucleic acid-binding proteins"/>
    <property type="match status" value="1"/>
</dbReference>
<proteinExistence type="predicted"/>
<organism evidence="4 6">
    <name type="scientific">Vibrio tarriae</name>
    <dbReference type="NCBI Taxonomy" id="2014742"/>
    <lineage>
        <taxon>Bacteria</taxon>
        <taxon>Pseudomonadati</taxon>
        <taxon>Pseudomonadota</taxon>
        <taxon>Gammaproteobacteria</taxon>
        <taxon>Vibrionales</taxon>
        <taxon>Vibrionaceae</taxon>
        <taxon>Vibrio</taxon>
    </lineage>
</organism>
<keyword evidence="2" id="KW-0238">DNA-binding</keyword>
<dbReference type="RefSeq" id="WP_089069804.1">
    <property type="nucleotide sequence ID" value="NZ_CP022352.1"/>
</dbReference>
<evidence type="ECO:0000256" key="1">
    <source>
        <dbReference type="ARBA" id="ARBA00022705"/>
    </source>
</evidence>
<dbReference type="AlphaFoldDB" id="A0AAU8W7Z8"/>
<evidence type="ECO:0000256" key="2">
    <source>
        <dbReference type="ARBA" id="ARBA00023125"/>
    </source>
</evidence>
<evidence type="ECO:0000256" key="3">
    <source>
        <dbReference type="ARBA" id="ARBA00030596"/>
    </source>
</evidence>
<keyword evidence="1" id="KW-0235">DNA replication</keyword>
<name>A0AAU8W7Z8_9VIBR</name>
<dbReference type="Proteomes" id="UP000198371">
    <property type="component" value="Chromosome 2"/>
</dbReference>
<reference evidence="6" key="1">
    <citation type="journal article" date="2017" name="Genome Announc.">
        <title>Complete Genome Sequence of Vibrio sp. Strain 2521-89, a Close Relative of Vibrio cholerae Isolated from Lake Water in New Mexico, USA.</title>
        <authorList>
            <person name="Liang K."/>
            <person name="Orata F.D."/>
            <person name="Winkjer N.S."/>
            <person name="Rowe L.A."/>
            <person name="Tarr C.L."/>
            <person name="Boucher Y."/>
        </authorList>
    </citation>
    <scope>NUCLEOTIDE SEQUENCE [LARGE SCALE GENOMIC DNA]</scope>
    <source>
        <strain evidence="6">2521-89</strain>
    </source>
</reference>
<accession>A0AAU8W7Z8</accession>
<dbReference type="KEGG" id="vti:CEQ48_00020"/>
<dbReference type="Pfam" id="PF02303">
    <property type="entry name" value="Phage_DNA_bind"/>
    <property type="match status" value="1"/>
</dbReference>
<evidence type="ECO:0000313" key="4">
    <source>
        <dbReference type="EMBL" id="ASK53296.1"/>
    </source>
</evidence>
<dbReference type="GO" id="GO:0003697">
    <property type="term" value="F:single-stranded DNA binding"/>
    <property type="evidence" value="ECO:0007669"/>
    <property type="project" value="InterPro"/>
</dbReference>
<evidence type="ECO:0000313" key="5">
    <source>
        <dbReference type="EMBL" id="ASK54220.1"/>
    </source>
</evidence>
<dbReference type="Gene3D" id="2.40.50.140">
    <property type="entry name" value="Nucleic acid-binding proteins"/>
    <property type="match status" value="1"/>
</dbReference>
<dbReference type="InterPro" id="IPR003512">
    <property type="entry name" value="Phage_M13_G5P_DNA-bd"/>
</dbReference>
<keyword evidence="6" id="KW-1185">Reference proteome</keyword>
<dbReference type="GO" id="GO:0006260">
    <property type="term" value="P:DNA replication"/>
    <property type="evidence" value="ECO:0007669"/>
    <property type="project" value="UniProtKB-KW"/>
</dbReference>